<dbReference type="GO" id="GO:0016538">
    <property type="term" value="F:cyclin-dependent protein serine/threonine kinase regulator activity"/>
    <property type="evidence" value="ECO:0007669"/>
    <property type="project" value="InterPro"/>
</dbReference>
<reference evidence="5 7" key="1">
    <citation type="submission" date="2020-01" db="EMBL/GenBank/DDBJ databases">
        <authorList>
            <consortium name="DOE Joint Genome Institute"/>
            <person name="Haridas S."/>
            <person name="Albert R."/>
            <person name="Binder M."/>
            <person name="Bloem J."/>
            <person name="Labutti K."/>
            <person name="Salamov A."/>
            <person name="Andreopoulos B."/>
            <person name="Baker S.E."/>
            <person name="Barry K."/>
            <person name="Bills G."/>
            <person name="Bluhm B.H."/>
            <person name="Cannon C."/>
            <person name="Castanera R."/>
            <person name="Culley D.E."/>
            <person name="Daum C."/>
            <person name="Ezra D."/>
            <person name="Gonzalez J.B."/>
            <person name="Henrissat B."/>
            <person name="Kuo A."/>
            <person name="Liang C."/>
            <person name="Lipzen A."/>
            <person name="Lutzoni F."/>
            <person name="Magnuson J."/>
            <person name="Mondo S."/>
            <person name="Nolan M."/>
            <person name="Ohm R."/>
            <person name="Pangilinan J."/>
            <person name="Park H.-J."/>
            <person name="Ramirez L."/>
            <person name="Alfaro M."/>
            <person name="Sun H."/>
            <person name="Tritt A."/>
            <person name="Yoshinaga Y."/>
            <person name="Zwiers L.-H."/>
            <person name="Turgeon B.G."/>
            <person name="Goodwin S.B."/>
            <person name="Spatafora J.W."/>
            <person name="Crous P.W."/>
            <person name="Grigoriev I.V."/>
        </authorList>
    </citation>
    <scope>NUCLEOTIDE SEQUENCE</scope>
    <source>
        <strain evidence="5 7">CBS 781.70</strain>
    </source>
</reference>
<dbReference type="AlphaFoldDB" id="A0A6G1G7Y9"/>
<evidence type="ECO:0000256" key="3">
    <source>
        <dbReference type="RuleBase" id="RU000383"/>
    </source>
</evidence>
<dbReference type="OrthoDB" id="10266018at2759"/>
<comment type="similarity">
    <text evidence="1">Belongs to the cyclin family. Cyclin C subfamily.</text>
</comment>
<evidence type="ECO:0000313" key="6">
    <source>
        <dbReference type="Proteomes" id="UP000504638"/>
    </source>
</evidence>
<dbReference type="CDD" id="cd20513">
    <property type="entry name" value="CYCLIN_CCNC_rpt1"/>
    <property type="match status" value="1"/>
</dbReference>
<gene>
    <name evidence="5 7" type="ORF">P152DRAFT_261364</name>
</gene>
<dbReference type="InterPro" id="IPR043198">
    <property type="entry name" value="Cyclin/Ssn8"/>
</dbReference>
<sequence>MAANYWDSSQRRYWTFTRQELADIRQRLEDKHRHLVQLYPLPDRRLLNIFFCQQLQRFSKRGTLGTKQQALATAQVYMRRFYSKVEIRETNPYLVLSTALYLACKVEECPQHIRHVVGEARQTWPDVITSDTSKMGETEFALISVMSSQLIVHHPYRTLLDLSPTFNLSPDELSLAWWIINDHYVTDLPLLHSPHVIALTAALLAVVLNPVQAAWSAGKEKELAAMRSGGAAAMRSDGDPVQKVGAILQHGMHQNRAVQAAMQSVVQAALGSAFSGGGAAGQELPGSGNTGGAGGAPTPALSAKVQKMMNWLAESEVDIEAMVDCTQEMISLYEVWETYKEKDCKEVIGKFVKGRGLDK</sequence>
<evidence type="ECO:0000256" key="2">
    <source>
        <dbReference type="ARBA" id="ARBA00014912"/>
    </source>
</evidence>
<dbReference type="Gene3D" id="1.10.472.10">
    <property type="entry name" value="Cyclin-like"/>
    <property type="match status" value="2"/>
</dbReference>
<dbReference type="InterPro" id="IPR006671">
    <property type="entry name" value="Cyclin_N"/>
</dbReference>
<proteinExistence type="inferred from homology"/>
<dbReference type="PANTHER" id="PTHR10026">
    <property type="entry name" value="CYCLIN"/>
    <property type="match status" value="1"/>
</dbReference>
<keyword evidence="3" id="KW-0195">Cyclin</keyword>
<evidence type="ECO:0000256" key="1">
    <source>
        <dbReference type="ARBA" id="ARBA00008638"/>
    </source>
</evidence>
<dbReference type="Proteomes" id="UP000504638">
    <property type="component" value="Unplaced"/>
</dbReference>
<dbReference type="GO" id="GO:0006357">
    <property type="term" value="P:regulation of transcription by RNA polymerase II"/>
    <property type="evidence" value="ECO:0007669"/>
    <property type="project" value="InterPro"/>
</dbReference>
<dbReference type="SMART" id="SM00385">
    <property type="entry name" value="CYCLIN"/>
    <property type="match status" value="1"/>
</dbReference>
<dbReference type="EMBL" id="ML975153">
    <property type="protein sequence ID" value="KAF1814112.1"/>
    <property type="molecule type" value="Genomic_DNA"/>
</dbReference>
<dbReference type="InterPro" id="IPR036915">
    <property type="entry name" value="Cyclin-like_sf"/>
</dbReference>
<dbReference type="GeneID" id="54415362"/>
<accession>A0A6G1G7Y9</accession>
<name>A0A6G1G7Y9_9PEZI</name>
<dbReference type="InterPro" id="IPR013763">
    <property type="entry name" value="Cyclin-like_dom"/>
</dbReference>
<dbReference type="PIRSF" id="PIRSF028758">
    <property type="entry name" value="Cyclin, C/H/G types"/>
    <property type="match status" value="1"/>
</dbReference>
<feature type="domain" description="Cyclin-like" evidence="4">
    <location>
        <begin position="53"/>
        <end position="144"/>
    </location>
</feature>
<evidence type="ECO:0000313" key="5">
    <source>
        <dbReference type="EMBL" id="KAF1814112.1"/>
    </source>
</evidence>
<evidence type="ECO:0000259" key="4">
    <source>
        <dbReference type="SMART" id="SM00385"/>
    </source>
</evidence>
<reference evidence="7" key="3">
    <citation type="submission" date="2025-04" db="UniProtKB">
        <authorList>
            <consortium name="RefSeq"/>
        </authorList>
    </citation>
    <scope>IDENTIFICATION</scope>
    <source>
        <strain evidence="7">CBS 781.70</strain>
    </source>
</reference>
<dbReference type="RefSeq" id="XP_033535743.1">
    <property type="nucleotide sequence ID" value="XM_033674792.1"/>
</dbReference>
<organism evidence="5">
    <name type="scientific">Eremomyces bilateralis CBS 781.70</name>
    <dbReference type="NCBI Taxonomy" id="1392243"/>
    <lineage>
        <taxon>Eukaryota</taxon>
        <taxon>Fungi</taxon>
        <taxon>Dikarya</taxon>
        <taxon>Ascomycota</taxon>
        <taxon>Pezizomycotina</taxon>
        <taxon>Dothideomycetes</taxon>
        <taxon>Dothideomycetes incertae sedis</taxon>
        <taxon>Eremomycetales</taxon>
        <taxon>Eremomycetaceae</taxon>
        <taxon>Eremomyces</taxon>
    </lineage>
</organism>
<protein>
    <recommendedName>
        <fullName evidence="2">RNA polymerase II holoenzyme cyclin-like subunit</fullName>
    </recommendedName>
</protein>
<dbReference type="Pfam" id="PF00134">
    <property type="entry name" value="Cyclin_N"/>
    <property type="match status" value="1"/>
</dbReference>
<keyword evidence="6" id="KW-1185">Reference proteome</keyword>
<dbReference type="SUPFAM" id="SSF47954">
    <property type="entry name" value="Cyclin-like"/>
    <property type="match status" value="2"/>
</dbReference>
<evidence type="ECO:0000313" key="7">
    <source>
        <dbReference type="RefSeq" id="XP_033535743.1"/>
    </source>
</evidence>
<reference evidence="7" key="2">
    <citation type="submission" date="2020-04" db="EMBL/GenBank/DDBJ databases">
        <authorList>
            <consortium name="NCBI Genome Project"/>
        </authorList>
    </citation>
    <scope>NUCLEOTIDE SEQUENCE</scope>
    <source>
        <strain evidence="7">CBS 781.70</strain>
    </source>
</reference>